<name>A0A062UBI0_9PROT</name>
<keyword evidence="1" id="KW-0812">Transmembrane</keyword>
<dbReference type="OrthoDB" id="7620030at2"/>
<dbReference type="PATRIC" id="fig|1280946.3.peg.2146"/>
<dbReference type="RefSeq" id="WP_034796638.1">
    <property type="nucleotide sequence ID" value="NZ_AWFF01000043.1"/>
</dbReference>
<dbReference type="EMBL" id="AWFF01000043">
    <property type="protein sequence ID" value="KCZ53974.1"/>
    <property type="molecule type" value="Genomic_DNA"/>
</dbReference>
<sequence>MKEAWRRWKALIAASLVAPILATTLSATLLAMLVFPELIFQAEVSSGVYRDASVREIATSLVGFGLMGLVFGVMLGWPAMAIGGVPMHAFLVRIRRTGFSMYALSGALLGTLVMLIYFFGTSGFRDPVSVLTSGPILLSGPVAGLLTAAQFWLIRRPDQIDLS</sequence>
<protein>
    <submittedName>
        <fullName evidence="2">Uncharacterized protein</fullName>
    </submittedName>
</protein>
<dbReference type="STRING" id="1280946.HY29_02585"/>
<keyword evidence="3" id="KW-1185">Reference proteome</keyword>
<dbReference type="AlphaFoldDB" id="A0A062UBI0"/>
<keyword evidence="1" id="KW-1133">Transmembrane helix</keyword>
<proteinExistence type="predicted"/>
<comment type="caution">
    <text evidence="2">The sequence shown here is derived from an EMBL/GenBank/DDBJ whole genome shotgun (WGS) entry which is preliminary data.</text>
</comment>
<evidence type="ECO:0000256" key="1">
    <source>
        <dbReference type="SAM" id="Phobius"/>
    </source>
</evidence>
<evidence type="ECO:0000313" key="2">
    <source>
        <dbReference type="EMBL" id="KCZ53974.1"/>
    </source>
</evidence>
<accession>A0A062UBI0</accession>
<gene>
    <name evidence="2" type="ORF">HY29_02585</name>
</gene>
<dbReference type="Proteomes" id="UP000027037">
    <property type="component" value="Unassembled WGS sequence"/>
</dbReference>
<feature type="transmembrane region" description="Helical" evidence="1">
    <location>
        <begin position="99"/>
        <end position="120"/>
    </location>
</feature>
<organism evidence="2 3">
    <name type="scientific">Hyphomonas beringensis</name>
    <dbReference type="NCBI Taxonomy" id="1280946"/>
    <lineage>
        <taxon>Bacteria</taxon>
        <taxon>Pseudomonadati</taxon>
        <taxon>Pseudomonadota</taxon>
        <taxon>Alphaproteobacteria</taxon>
        <taxon>Hyphomonadales</taxon>
        <taxon>Hyphomonadaceae</taxon>
        <taxon>Hyphomonas</taxon>
    </lineage>
</organism>
<reference evidence="2 3" key="1">
    <citation type="journal article" date="2014" name="Antonie Van Leeuwenhoek">
        <title>Hyphomonas beringensis sp. nov. and Hyphomonas chukchiensis sp. nov., isolated from surface seawater of the Bering Sea and Chukchi Sea.</title>
        <authorList>
            <person name="Li C."/>
            <person name="Lai Q."/>
            <person name="Li G."/>
            <person name="Dong C."/>
            <person name="Wang J."/>
            <person name="Liao Y."/>
            <person name="Shao Z."/>
        </authorList>
    </citation>
    <scope>NUCLEOTIDE SEQUENCE [LARGE SCALE GENOMIC DNA]</scope>
    <source>
        <strain evidence="2 3">25B14_1</strain>
    </source>
</reference>
<feature type="transmembrane region" description="Helical" evidence="1">
    <location>
        <begin position="132"/>
        <end position="154"/>
    </location>
</feature>
<keyword evidence="1" id="KW-0472">Membrane</keyword>
<evidence type="ECO:0000313" key="3">
    <source>
        <dbReference type="Proteomes" id="UP000027037"/>
    </source>
</evidence>